<sequence>MTIVVRTNLFSVHFSGQIFLFYLQLFIL</sequence>
<organism evidence="2">
    <name type="scientific">Anguilla anguilla</name>
    <name type="common">European freshwater eel</name>
    <name type="synonym">Muraena anguilla</name>
    <dbReference type="NCBI Taxonomy" id="7936"/>
    <lineage>
        <taxon>Eukaryota</taxon>
        <taxon>Metazoa</taxon>
        <taxon>Chordata</taxon>
        <taxon>Craniata</taxon>
        <taxon>Vertebrata</taxon>
        <taxon>Euteleostomi</taxon>
        <taxon>Actinopterygii</taxon>
        <taxon>Neopterygii</taxon>
        <taxon>Teleostei</taxon>
        <taxon>Anguilliformes</taxon>
        <taxon>Anguillidae</taxon>
        <taxon>Anguilla</taxon>
    </lineage>
</organism>
<dbReference type="EMBL" id="GBXM01058422">
    <property type="protein sequence ID" value="JAH50155.1"/>
    <property type="molecule type" value="Transcribed_RNA"/>
</dbReference>
<protein>
    <submittedName>
        <fullName evidence="2">Uncharacterized protein</fullName>
    </submittedName>
</protein>
<accession>A0A0E9TB67</accession>
<keyword evidence="1" id="KW-1133">Transmembrane helix</keyword>
<dbReference type="AlphaFoldDB" id="A0A0E9TB67"/>
<keyword evidence="1" id="KW-0472">Membrane</keyword>
<feature type="transmembrane region" description="Helical" evidence="1">
    <location>
        <begin position="7"/>
        <end position="27"/>
    </location>
</feature>
<name>A0A0E9TB67_ANGAN</name>
<keyword evidence="1" id="KW-0812">Transmembrane</keyword>
<reference evidence="2" key="1">
    <citation type="submission" date="2014-11" db="EMBL/GenBank/DDBJ databases">
        <authorList>
            <person name="Amaro Gonzalez C."/>
        </authorList>
    </citation>
    <scope>NUCLEOTIDE SEQUENCE</scope>
</reference>
<evidence type="ECO:0000313" key="2">
    <source>
        <dbReference type="EMBL" id="JAH50155.1"/>
    </source>
</evidence>
<evidence type="ECO:0000256" key="1">
    <source>
        <dbReference type="SAM" id="Phobius"/>
    </source>
</evidence>
<reference evidence="2" key="2">
    <citation type="journal article" date="2015" name="Fish Shellfish Immunol.">
        <title>Early steps in the European eel (Anguilla anguilla)-Vibrio vulnificus interaction in the gills: Role of the RtxA13 toxin.</title>
        <authorList>
            <person name="Callol A."/>
            <person name="Pajuelo D."/>
            <person name="Ebbesson L."/>
            <person name="Teles M."/>
            <person name="MacKenzie S."/>
            <person name="Amaro C."/>
        </authorList>
    </citation>
    <scope>NUCLEOTIDE SEQUENCE</scope>
</reference>
<proteinExistence type="predicted"/>